<protein>
    <submittedName>
        <fullName evidence="1">Uncharacterized protein</fullName>
    </submittedName>
</protein>
<comment type="caution">
    <text evidence="1">The sequence shown here is derived from an EMBL/GenBank/DDBJ whole genome shotgun (WGS) entry which is preliminary data.</text>
</comment>
<dbReference type="Proteomes" id="UP001607302">
    <property type="component" value="Unassembled WGS sequence"/>
</dbReference>
<proteinExistence type="predicted"/>
<evidence type="ECO:0000313" key="1">
    <source>
        <dbReference type="EMBL" id="KAL2717479.1"/>
    </source>
</evidence>
<reference evidence="1 2" key="1">
    <citation type="journal article" date="2024" name="Ann. Entomol. Soc. Am.">
        <title>Genomic analyses of the southern and eastern yellowjacket wasps (Hymenoptera: Vespidae) reveal evolutionary signatures of social life.</title>
        <authorList>
            <person name="Catto M.A."/>
            <person name="Caine P.B."/>
            <person name="Orr S.E."/>
            <person name="Hunt B.G."/>
            <person name="Goodisman M.A.D."/>
        </authorList>
    </citation>
    <scope>NUCLEOTIDE SEQUENCE [LARGE SCALE GENOMIC DNA]</scope>
    <source>
        <strain evidence="1">233</strain>
        <tissue evidence="1">Head and thorax</tissue>
    </source>
</reference>
<organism evidence="1 2">
    <name type="scientific">Vespula squamosa</name>
    <name type="common">Southern yellow jacket</name>
    <name type="synonym">Wasp</name>
    <dbReference type="NCBI Taxonomy" id="30214"/>
    <lineage>
        <taxon>Eukaryota</taxon>
        <taxon>Metazoa</taxon>
        <taxon>Ecdysozoa</taxon>
        <taxon>Arthropoda</taxon>
        <taxon>Hexapoda</taxon>
        <taxon>Insecta</taxon>
        <taxon>Pterygota</taxon>
        <taxon>Neoptera</taxon>
        <taxon>Endopterygota</taxon>
        <taxon>Hymenoptera</taxon>
        <taxon>Apocrita</taxon>
        <taxon>Aculeata</taxon>
        <taxon>Vespoidea</taxon>
        <taxon>Vespidae</taxon>
        <taxon>Vespinae</taxon>
        <taxon>Vespula</taxon>
    </lineage>
</organism>
<name>A0ABD2AA25_VESSQ</name>
<dbReference type="EMBL" id="JAUDFV010000153">
    <property type="protein sequence ID" value="KAL2717479.1"/>
    <property type="molecule type" value="Genomic_DNA"/>
</dbReference>
<dbReference type="AlphaFoldDB" id="A0ABD2AA25"/>
<feature type="non-terminal residue" evidence="1">
    <location>
        <position position="166"/>
    </location>
</feature>
<sequence length="166" mass="18726">MAYLSSALLTYGELVDERIPTRANRFRFNGEDGKIVGRLRCAFLPRAINIRRGRREAGPDRAAARVAESELCEDRTTGHERTRFLGRRHDIECHGLVWFAHGMPSWVVHVSPCPFSSSSKVSLTKRINVCMLRRIVSNKGYRIGGDVCVSQGQGQTISRGRVQHYV</sequence>
<evidence type="ECO:0000313" key="2">
    <source>
        <dbReference type="Proteomes" id="UP001607302"/>
    </source>
</evidence>
<gene>
    <name evidence="1" type="ORF">V1478_013179</name>
</gene>
<accession>A0ABD2AA25</accession>
<keyword evidence="2" id="KW-1185">Reference proteome</keyword>